<evidence type="ECO:0000313" key="8">
    <source>
        <dbReference type="Proteomes" id="UP001208624"/>
    </source>
</evidence>
<dbReference type="Proteomes" id="UP001208624">
    <property type="component" value="Unassembled WGS sequence"/>
</dbReference>
<evidence type="ECO:0000313" key="7">
    <source>
        <dbReference type="EMBL" id="MCV5625884.1"/>
    </source>
</evidence>
<protein>
    <submittedName>
        <fullName evidence="7">3-oxoacyl-ACP synthase</fullName>
        <ecNumber evidence="7">2.3.1.180</ecNumber>
    </submittedName>
</protein>
<keyword evidence="4" id="KW-0443">Lipid metabolism</keyword>
<dbReference type="GO" id="GO:0006633">
    <property type="term" value="P:fatty acid biosynthetic process"/>
    <property type="evidence" value="ECO:0007669"/>
    <property type="project" value="UniProtKB-KW"/>
</dbReference>
<keyword evidence="5" id="KW-0275">Fatty acid biosynthesis</keyword>
<dbReference type="PANTHER" id="PTHR43091">
    <property type="entry name" value="3-OXOACYL-[ACYL-CARRIER-PROTEIN] SYNTHASE"/>
    <property type="match status" value="1"/>
</dbReference>
<evidence type="ECO:0000256" key="5">
    <source>
        <dbReference type="ARBA" id="ARBA00023160"/>
    </source>
</evidence>
<dbReference type="GO" id="GO:0033818">
    <property type="term" value="F:beta-ketoacyl-acyl-carrier-protein synthase III activity"/>
    <property type="evidence" value="ECO:0007669"/>
    <property type="project" value="UniProtKB-EC"/>
</dbReference>
<dbReference type="EC" id="2.3.1.180" evidence="7"/>
<keyword evidence="6 7" id="KW-0012">Acyltransferase</keyword>
<dbReference type="SUPFAM" id="SSF53901">
    <property type="entry name" value="Thiolase-like"/>
    <property type="match status" value="1"/>
</dbReference>
<keyword evidence="2" id="KW-0444">Lipid biosynthesis</keyword>
<evidence type="ECO:0000256" key="4">
    <source>
        <dbReference type="ARBA" id="ARBA00023098"/>
    </source>
</evidence>
<accession>A0AAP3EPZ7</accession>
<dbReference type="EMBL" id="JAOVKC010000936">
    <property type="protein sequence ID" value="MCV5625884.1"/>
    <property type="molecule type" value="Genomic_DNA"/>
</dbReference>
<dbReference type="AlphaFoldDB" id="A0AAP3EPZ7"/>
<keyword evidence="7" id="KW-0808">Transferase</keyword>
<evidence type="ECO:0000256" key="6">
    <source>
        <dbReference type="ARBA" id="ARBA00023315"/>
    </source>
</evidence>
<name>A0AAP3EPZ7_ECOLX</name>
<sequence length="78" mass="8380">MKYANITGWGKCLPPSVLTNDDLSTIMDTSDEWIYPRTGIKARRISHVSTSDLATLAGRRALACAGLEASDLDGIILA</sequence>
<feature type="non-terminal residue" evidence="7">
    <location>
        <position position="78"/>
    </location>
</feature>
<reference evidence="7" key="1">
    <citation type="submission" date="2023-06" db="EMBL/GenBank/DDBJ databases">
        <title>Deciphering the underlying mechanisms mediating the transmission of blaNDM gene from human to animals in China.</title>
        <authorList>
            <person name="Chen K."/>
            <person name="Chen S."/>
        </authorList>
    </citation>
    <scope>NUCLEOTIDE SEQUENCE</scope>
    <source>
        <strain evidence="7">1199</strain>
    </source>
</reference>
<comment type="caution">
    <text evidence="7">The sequence shown here is derived from an EMBL/GenBank/DDBJ whole genome shotgun (WGS) entry which is preliminary data.</text>
</comment>
<gene>
    <name evidence="7" type="ORF">OFN31_30080</name>
</gene>
<evidence type="ECO:0000256" key="1">
    <source>
        <dbReference type="ARBA" id="ARBA00022490"/>
    </source>
</evidence>
<organism evidence="7 8">
    <name type="scientific">Escherichia coli</name>
    <dbReference type="NCBI Taxonomy" id="562"/>
    <lineage>
        <taxon>Bacteria</taxon>
        <taxon>Pseudomonadati</taxon>
        <taxon>Pseudomonadota</taxon>
        <taxon>Gammaproteobacteria</taxon>
        <taxon>Enterobacterales</taxon>
        <taxon>Enterobacteriaceae</taxon>
        <taxon>Escherichia</taxon>
    </lineage>
</organism>
<evidence type="ECO:0000256" key="3">
    <source>
        <dbReference type="ARBA" id="ARBA00022832"/>
    </source>
</evidence>
<evidence type="ECO:0000256" key="2">
    <source>
        <dbReference type="ARBA" id="ARBA00022516"/>
    </source>
</evidence>
<keyword evidence="3" id="KW-0276">Fatty acid metabolism</keyword>
<dbReference type="InterPro" id="IPR016039">
    <property type="entry name" value="Thiolase-like"/>
</dbReference>
<keyword evidence="1" id="KW-0963">Cytoplasm</keyword>
<dbReference type="PANTHER" id="PTHR43091:SF2">
    <property type="entry name" value="BETA-KETOACYL-[ACYL-CARRIER-PROTEIN] SYNTHASE III 2"/>
    <property type="match status" value="1"/>
</dbReference>
<proteinExistence type="predicted"/>
<dbReference type="Gene3D" id="3.40.47.10">
    <property type="match status" value="1"/>
</dbReference>